<evidence type="ECO:0000313" key="7">
    <source>
        <dbReference type="Proteomes" id="UP001185092"/>
    </source>
</evidence>
<accession>A0AAE4BVD0</accession>
<evidence type="ECO:0000256" key="4">
    <source>
        <dbReference type="PIRSR" id="PIRSR001434-2"/>
    </source>
</evidence>
<dbReference type="PANTHER" id="PTHR11808">
    <property type="entry name" value="TRANS-SULFURATION ENZYME FAMILY MEMBER"/>
    <property type="match status" value="1"/>
</dbReference>
<dbReference type="PIRSF" id="PIRSF001434">
    <property type="entry name" value="CGS"/>
    <property type="match status" value="1"/>
</dbReference>
<reference evidence="6" key="1">
    <citation type="submission" date="2023-07" db="EMBL/GenBank/DDBJ databases">
        <title>Genomic Encyclopedia of Type Strains, Phase IV (KMG-IV): sequencing the most valuable type-strain genomes for metagenomic binning, comparative biology and taxonomic classification.</title>
        <authorList>
            <person name="Goeker M."/>
        </authorList>
    </citation>
    <scope>NUCLEOTIDE SEQUENCE</scope>
    <source>
        <strain evidence="6">DSM 26174</strain>
    </source>
</reference>
<dbReference type="GO" id="GO:0019346">
    <property type="term" value="P:transsulfuration"/>
    <property type="evidence" value="ECO:0007669"/>
    <property type="project" value="InterPro"/>
</dbReference>
<comment type="caution">
    <text evidence="6">The sequence shown here is derived from an EMBL/GenBank/DDBJ whole genome shotgun (WGS) entry which is preliminary data.</text>
</comment>
<dbReference type="SUPFAM" id="SSF53383">
    <property type="entry name" value="PLP-dependent transferases"/>
    <property type="match status" value="1"/>
</dbReference>
<dbReference type="Proteomes" id="UP001185092">
    <property type="component" value="Unassembled WGS sequence"/>
</dbReference>
<dbReference type="GO" id="GO:0071268">
    <property type="term" value="P:homocysteine biosynthetic process"/>
    <property type="evidence" value="ECO:0007669"/>
    <property type="project" value="InterPro"/>
</dbReference>
<comment type="catalytic activity">
    <reaction evidence="3">
        <text>O-succinyl-L-homoserine + hydrogen sulfide = L-homocysteine + succinate</text>
        <dbReference type="Rhea" id="RHEA:27826"/>
        <dbReference type="ChEBI" id="CHEBI:29919"/>
        <dbReference type="ChEBI" id="CHEBI:30031"/>
        <dbReference type="ChEBI" id="CHEBI:57661"/>
        <dbReference type="ChEBI" id="CHEBI:58199"/>
    </reaction>
</comment>
<dbReference type="GO" id="GO:0016846">
    <property type="term" value="F:carbon-sulfur lyase activity"/>
    <property type="evidence" value="ECO:0007669"/>
    <property type="project" value="TreeGrafter"/>
</dbReference>
<comment type="pathway">
    <text evidence="3">Amino-acid biosynthesis; L-methionine biosynthesis via de novo pathway; L-homocysteine from O-succinyl-L-homoserine: step 1/1.</text>
</comment>
<dbReference type="HAMAP" id="MF_02056">
    <property type="entry name" value="MetZ"/>
    <property type="match status" value="1"/>
</dbReference>
<comment type="subunit">
    <text evidence="3">Homotetramer.</text>
</comment>
<comment type="function">
    <text evidence="3">Catalyzes the formation of L-homocysteine from O-succinyl-L-homoserine (OSHS) and hydrogen sulfide.</text>
</comment>
<dbReference type="Gene3D" id="3.40.640.10">
    <property type="entry name" value="Type I PLP-dependent aspartate aminotransferase-like (Major domain)"/>
    <property type="match status" value="1"/>
</dbReference>
<dbReference type="EMBL" id="JAVDQD010000010">
    <property type="protein sequence ID" value="MDR6241633.1"/>
    <property type="molecule type" value="Genomic_DNA"/>
</dbReference>
<organism evidence="6 7">
    <name type="scientific">Aureibacter tunicatorum</name>
    <dbReference type="NCBI Taxonomy" id="866807"/>
    <lineage>
        <taxon>Bacteria</taxon>
        <taxon>Pseudomonadati</taxon>
        <taxon>Bacteroidota</taxon>
        <taxon>Cytophagia</taxon>
        <taxon>Cytophagales</taxon>
        <taxon>Persicobacteraceae</taxon>
        <taxon>Aureibacter</taxon>
    </lineage>
</organism>
<dbReference type="InterPro" id="IPR006234">
    <property type="entry name" value="O-succ-hSer_sulfhydrylase"/>
</dbReference>
<dbReference type="Pfam" id="PF01053">
    <property type="entry name" value="Cys_Met_Meta_PP"/>
    <property type="match status" value="1"/>
</dbReference>
<keyword evidence="3 6" id="KW-0808">Transferase</keyword>
<dbReference type="FunFam" id="3.90.1150.10:FF:000033">
    <property type="entry name" value="Cystathionine gamma-synthase"/>
    <property type="match status" value="1"/>
</dbReference>
<dbReference type="CDD" id="cd00614">
    <property type="entry name" value="CGS_like"/>
    <property type="match status" value="1"/>
</dbReference>
<name>A0AAE4BVD0_9BACT</name>
<dbReference type="FunFam" id="3.40.640.10:FF:000046">
    <property type="entry name" value="Cystathionine gamma-lyase"/>
    <property type="match status" value="1"/>
</dbReference>
<dbReference type="Gene3D" id="3.90.1150.10">
    <property type="entry name" value="Aspartate Aminotransferase, domain 1"/>
    <property type="match status" value="1"/>
</dbReference>
<dbReference type="InterPro" id="IPR015422">
    <property type="entry name" value="PyrdxlP-dep_Trfase_small"/>
</dbReference>
<dbReference type="GO" id="GO:0016765">
    <property type="term" value="F:transferase activity, transferring alkyl or aryl (other than methyl) groups"/>
    <property type="evidence" value="ECO:0007669"/>
    <property type="project" value="UniProtKB-UniRule"/>
</dbReference>
<dbReference type="PANTHER" id="PTHR11808:SF80">
    <property type="entry name" value="CYSTATHIONINE GAMMA-LYASE"/>
    <property type="match status" value="1"/>
</dbReference>
<protein>
    <recommendedName>
        <fullName evidence="3">O-succinylhomoserine sulfhydrylase</fullName>
        <shortName evidence="3">OSH sulfhydrylase</shortName>
        <shortName evidence="3">OSHS sulfhydrylase</shortName>
        <ecNumber evidence="3">2.5.1.-</ecNumber>
    </recommendedName>
</protein>
<evidence type="ECO:0000256" key="2">
    <source>
        <dbReference type="ARBA" id="ARBA00022898"/>
    </source>
</evidence>
<keyword evidence="7" id="KW-1185">Reference proteome</keyword>
<dbReference type="AlphaFoldDB" id="A0AAE4BVD0"/>
<keyword evidence="3" id="KW-0486">Methionine biosynthesis</keyword>
<keyword evidence="3" id="KW-0028">Amino-acid biosynthesis</keyword>
<dbReference type="InterPro" id="IPR015421">
    <property type="entry name" value="PyrdxlP-dep_Trfase_major"/>
</dbReference>
<proteinExistence type="inferred from homology"/>
<dbReference type="RefSeq" id="WP_309942571.1">
    <property type="nucleotide sequence ID" value="NZ_AP025308.1"/>
</dbReference>
<comment type="similarity">
    <text evidence="3">Belongs to the trans-sulfuration enzymes family. MetZ subfamily.</text>
</comment>
<evidence type="ECO:0000256" key="3">
    <source>
        <dbReference type="HAMAP-Rule" id="MF_02056"/>
    </source>
</evidence>
<dbReference type="GO" id="GO:0005737">
    <property type="term" value="C:cytoplasm"/>
    <property type="evidence" value="ECO:0007669"/>
    <property type="project" value="TreeGrafter"/>
</dbReference>
<evidence type="ECO:0000256" key="5">
    <source>
        <dbReference type="RuleBase" id="RU362118"/>
    </source>
</evidence>
<evidence type="ECO:0000256" key="1">
    <source>
        <dbReference type="ARBA" id="ARBA00001933"/>
    </source>
</evidence>
<dbReference type="InterPro" id="IPR015424">
    <property type="entry name" value="PyrdxlP-dep_Trfase"/>
</dbReference>
<keyword evidence="2 3" id="KW-0663">Pyridoxal phosphate</keyword>
<feature type="modified residue" description="N6-(pyridoxal phosphate)lysine" evidence="3 4">
    <location>
        <position position="203"/>
    </location>
</feature>
<sequence length="392" mass="43287">MRIETDAIRTQTERTQHKEHSVPVFMTSSFIFDDAEHARALFEQEVDGNIYSRYSNPNNDELVAKLCAFEHTDDGLTTASGMAAIFSSLAGLLESGDHILSCRSVFGSTHQLLTQVFPKWGITHTYVPIEDTDSWEQEIKENTKVILIETPSNPALDVLDLEKIGDLAKKHGLVLIVDNCFASPYLQQPADFGAHIITHSATKFLDGQGRTIGGVILGQKDLIEKIRFFARHSGPSLSPFNAWLVSKSLETLPVRMDRHCDNALKIAEFLESHPMVEKVKYPFLPSHPQYDLARKQMKKGGGLVTFYIKGGLAEGKTFLDAIKIGSLTANLGDTRTTITHPASTTHSKLSEDERLQVGITSNLVRISAGLENVEDIIEDLNQALAAVESSSK</sequence>
<evidence type="ECO:0000313" key="6">
    <source>
        <dbReference type="EMBL" id="MDR6241633.1"/>
    </source>
</evidence>
<comment type="cofactor">
    <cofactor evidence="1 3 5">
        <name>pyridoxal 5'-phosphate</name>
        <dbReference type="ChEBI" id="CHEBI:597326"/>
    </cofactor>
</comment>
<dbReference type="GO" id="GO:0071266">
    <property type="term" value="P:'de novo' L-methionine biosynthetic process"/>
    <property type="evidence" value="ECO:0007669"/>
    <property type="project" value="UniProtKB-UniRule"/>
</dbReference>
<gene>
    <name evidence="3" type="primary">metZ</name>
    <name evidence="6" type="ORF">HNQ88_004720</name>
</gene>
<dbReference type="GO" id="GO:0030170">
    <property type="term" value="F:pyridoxal phosphate binding"/>
    <property type="evidence" value="ECO:0007669"/>
    <property type="project" value="UniProtKB-UniRule"/>
</dbReference>
<dbReference type="InterPro" id="IPR000277">
    <property type="entry name" value="Cys/Met-Metab_PyrdxlP-dep_enz"/>
</dbReference>
<dbReference type="EC" id="2.5.1.-" evidence="3"/>